<dbReference type="PANTHER" id="PTHR11999">
    <property type="entry name" value="GROUP II PYRIDOXAL-5-PHOSPHATE DECARBOXYLASE"/>
    <property type="match status" value="1"/>
</dbReference>
<comment type="caution">
    <text evidence="8">The sequence shown here is derived from an EMBL/GenBank/DDBJ whole genome shotgun (WGS) entry which is preliminary data.</text>
</comment>
<evidence type="ECO:0000256" key="7">
    <source>
        <dbReference type="RuleBase" id="RU000382"/>
    </source>
</evidence>
<keyword evidence="4 6" id="KW-0663">Pyridoxal phosphate</keyword>
<keyword evidence="3" id="KW-0210">Decarboxylase</keyword>
<comment type="similarity">
    <text evidence="2 7">Belongs to the group II decarboxylase family.</text>
</comment>
<dbReference type="PANTHER" id="PTHR11999:SF70">
    <property type="entry name" value="MIP05841P"/>
    <property type="match status" value="1"/>
</dbReference>
<evidence type="ECO:0000256" key="4">
    <source>
        <dbReference type="ARBA" id="ARBA00022898"/>
    </source>
</evidence>
<keyword evidence="9" id="KW-1185">Reference proteome</keyword>
<name>A0A6P0CB73_9RHOB</name>
<comment type="cofactor">
    <cofactor evidence="1 6 7">
        <name>pyridoxal 5'-phosphate</name>
        <dbReference type="ChEBI" id="CHEBI:597326"/>
    </cofactor>
</comment>
<dbReference type="Gene3D" id="3.90.1150.10">
    <property type="entry name" value="Aspartate Aminotransferase, domain 1"/>
    <property type="match status" value="1"/>
</dbReference>
<dbReference type="InterPro" id="IPR010977">
    <property type="entry name" value="Aromatic_deC"/>
</dbReference>
<accession>A0A6P0CB73</accession>
<protein>
    <submittedName>
        <fullName evidence="8">Aspartate aminotransferase family protein</fullName>
    </submittedName>
</protein>
<evidence type="ECO:0000313" key="9">
    <source>
        <dbReference type="Proteomes" id="UP000468591"/>
    </source>
</evidence>
<reference evidence="8 9" key="1">
    <citation type="submission" date="2020-01" db="EMBL/GenBank/DDBJ databases">
        <title>Sulfitobacter sediminilitoris sp. nov., isolated from a tidal flat.</title>
        <authorList>
            <person name="Park S."/>
            <person name="Yoon J.-H."/>
        </authorList>
    </citation>
    <scope>NUCLEOTIDE SEQUENCE [LARGE SCALE GENOMIC DNA]</scope>
    <source>
        <strain evidence="8 9">JBTF-M27</strain>
    </source>
</reference>
<evidence type="ECO:0000256" key="3">
    <source>
        <dbReference type="ARBA" id="ARBA00022793"/>
    </source>
</evidence>
<organism evidence="8 9">
    <name type="scientific">Sulfitobacter sediminilitoris</name>
    <dbReference type="NCBI Taxonomy" id="2698830"/>
    <lineage>
        <taxon>Bacteria</taxon>
        <taxon>Pseudomonadati</taxon>
        <taxon>Pseudomonadota</taxon>
        <taxon>Alphaproteobacteria</taxon>
        <taxon>Rhodobacterales</taxon>
        <taxon>Roseobacteraceae</taxon>
        <taxon>Sulfitobacter</taxon>
    </lineage>
</organism>
<dbReference type="AlphaFoldDB" id="A0A6P0CB73"/>
<evidence type="ECO:0000256" key="1">
    <source>
        <dbReference type="ARBA" id="ARBA00001933"/>
    </source>
</evidence>
<dbReference type="GO" id="GO:0019752">
    <property type="term" value="P:carboxylic acid metabolic process"/>
    <property type="evidence" value="ECO:0007669"/>
    <property type="project" value="InterPro"/>
</dbReference>
<gene>
    <name evidence="8" type="ORF">GV827_13425</name>
</gene>
<dbReference type="EMBL" id="JAABNT010000008">
    <property type="protein sequence ID" value="NEK23402.1"/>
    <property type="molecule type" value="Genomic_DNA"/>
</dbReference>
<dbReference type="GO" id="GO:0030170">
    <property type="term" value="F:pyridoxal phosphate binding"/>
    <property type="evidence" value="ECO:0007669"/>
    <property type="project" value="InterPro"/>
</dbReference>
<keyword evidence="5 7" id="KW-0456">Lyase</keyword>
<dbReference type="SUPFAM" id="SSF53383">
    <property type="entry name" value="PLP-dependent transferases"/>
    <property type="match status" value="1"/>
</dbReference>
<dbReference type="InterPro" id="IPR015421">
    <property type="entry name" value="PyrdxlP-dep_Trfase_major"/>
</dbReference>
<evidence type="ECO:0000256" key="6">
    <source>
        <dbReference type="PIRSR" id="PIRSR602129-50"/>
    </source>
</evidence>
<dbReference type="GO" id="GO:0008483">
    <property type="term" value="F:transaminase activity"/>
    <property type="evidence" value="ECO:0007669"/>
    <property type="project" value="UniProtKB-KW"/>
</dbReference>
<dbReference type="InterPro" id="IPR015424">
    <property type="entry name" value="PyrdxlP-dep_Trfase"/>
</dbReference>
<dbReference type="Gene3D" id="3.40.640.10">
    <property type="entry name" value="Type I PLP-dependent aspartate aminotransferase-like (Major domain)"/>
    <property type="match status" value="1"/>
</dbReference>
<dbReference type="Proteomes" id="UP000468591">
    <property type="component" value="Unassembled WGS sequence"/>
</dbReference>
<dbReference type="InterPro" id="IPR002129">
    <property type="entry name" value="PyrdxlP-dep_de-COase"/>
</dbReference>
<proteinExistence type="inferred from homology"/>
<evidence type="ECO:0000256" key="5">
    <source>
        <dbReference type="ARBA" id="ARBA00023239"/>
    </source>
</evidence>
<dbReference type="Pfam" id="PF00282">
    <property type="entry name" value="Pyridoxal_deC"/>
    <property type="match status" value="1"/>
</dbReference>
<evidence type="ECO:0000256" key="2">
    <source>
        <dbReference type="ARBA" id="ARBA00009533"/>
    </source>
</evidence>
<keyword evidence="8" id="KW-0808">Transferase</keyword>
<keyword evidence="8" id="KW-0032">Aminotransferase</keyword>
<evidence type="ECO:0000313" key="8">
    <source>
        <dbReference type="EMBL" id="NEK23402.1"/>
    </source>
</evidence>
<dbReference type="GO" id="GO:0016831">
    <property type="term" value="F:carboxy-lyase activity"/>
    <property type="evidence" value="ECO:0007669"/>
    <property type="project" value="UniProtKB-KW"/>
</dbReference>
<dbReference type="InterPro" id="IPR015422">
    <property type="entry name" value="PyrdxlP-dep_Trfase_small"/>
</dbReference>
<dbReference type="RefSeq" id="WP_164354330.1">
    <property type="nucleotide sequence ID" value="NZ_JAABNT010000008.1"/>
</dbReference>
<feature type="modified residue" description="N6-(pyridoxal phosphate)lysine" evidence="6">
    <location>
        <position position="287"/>
    </location>
</feature>
<sequence length="473" mass="50852">MDVFEVAYQRAVAYRSSVADQPVKPQLDYQQMRARFAGRLPETGTPDCDVINELADLGEVGLMPITHPRFFGWVMGASSPVSVAADWLASAWGQNAAMHSATPTAAAVEETAAGWLLEILDLPREAAVGFVTGATAGNFAALAAARGALLRRDGWNCEADGLFGAPQVHVFVSDDVHASVLSALRYLGFGERRVVRVDTDNQGRMLARDLARRCAACEGPKLIIAQAGQINTGSFDPFATLADIAQENGAWLHIDAAFGLWARAVPDLRTLTDGIERADSWVVDGHKWLQVPFDSGYAIVRDADALQRSMAISASYLPAREASDRAPSYLVPELSRRARGLPTWAALRSLGRSGVAAMVRQHCALARRIAADLAQVPGILVMNDVVLNQVILRFGHDGDGAERRKVLAAAVMDRVVADGIIFVAGATWRGEWVMRISVISGAIADEDVSIATSAIRAAWRQVSIEATSETAIR</sequence>